<keyword evidence="2" id="KW-0732">Signal</keyword>
<protein>
    <submittedName>
        <fullName evidence="4">Catechol 2,3-dioxygenase-like lactoylglutathione lyase family enzyme</fullName>
    </submittedName>
</protein>
<dbReference type="Proteomes" id="UP000563524">
    <property type="component" value="Unassembled WGS sequence"/>
</dbReference>
<dbReference type="InterPro" id="IPR037523">
    <property type="entry name" value="VOC_core"/>
</dbReference>
<evidence type="ECO:0000259" key="3">
    <source>
        <dbReference type="PROSITE" id="PS51819"/>
    </source>
</evidence>
<feature type="signal peptide" evidence="2">
    <location>
        <begin position="1"/>
        <end position="24"/>
    </location>
</feature>
<evidence type="ECO:0000313" key="5">
    <source>
        <dbReference type="Proteomes" id="UP000563524"/>
    </source>
</evidence>
<keyword evidence="5" id="KW-1185">Reference proteome</keyword>
<keyword evidence="4" id="KW-0456">Lyase</keyword>
<comment type="caution">
    <text evidence="4">The sequence shown here is derived from an EMBL/GenBank/DDBJ whole genome shotgun (WGS) entry which is preliminary data.</text>
</comment>
<feature type="domain" description="VOC" evidence="3">
    <location>
        <begin position="163"/>
        <end position="294"/>
    </location>
</feature>
<dbReference type="InterPro" id="IPR051785">
    <property type="entry name" value="MMCE/EMCE_epimerase"/>
</dbReference>
<proteinExistence type="predicted"/>
<accession>A0A840I694</accession>
<dbReference type="AlphaFoldDB" id="A0A840I694"/>
<keyword evidence="4" id="KW-0223">Dioxygenase</keyword>
<dbReference type="RefSeq" id="WP_221401079.1">
    <property type="nucleotide sequence ID" value="NZ_JACHOB010000008.1"/>
</dbReference>
<dbReference type="PANTHER" id="PTHR43048">
    <property type="entry name" value="METHYLMALONYL-COA EPIMERASE"/>
    <property type="match status" value="1"/>
</dbReference>
<feature type="domain" description="VOC" evidence="3">
    <location>
        <begin position="34"/>
        <end position="148"/>
    </location>
</feature>
<evidence type="ECO:0000256" key="1">
    <source>
        <dbReference type="ARBA" id="ARBA00022723"/>
    </source>
</evidence>
<dbReference type="PROSITE" id="PS51819">
    <property type="entry name" value="VOC"/>
    <property type="match status" value="2"/>
</dbReference>
<dbReference type="SUPFAM" id="SSF54593">
    <property type="entry name" value="Glyoxalase/Bleomycin resistance protein/Dihydroxybiphenyl dioxygenase"/>
    <property type="match status" value="2"/>
</dbReference>
<sequence length="314" mass="34654">MKFLRARLVAPAMTVGLMLGSATAQTPERPAITGVSHLAVYAADPDASERFYVETLGATRRADPTDPDGVRYYFSPKQFVEVLPLPAEAGEKNRLAHAAFATEDAEALRAYLEANDVKVPDGVEKASDGSAWFEVEDPEGTPVRFVEAPETLPDVRDNPISSRVMHVGFIVHDRARQDAFYKDVLGFRDYWSGGPEGEREVWVSLQVPDGTDWVEYMIVGEPDGHGIPEDMSKDTLGVLNHFALGVPNTRDTYTVLWNEERLAGQDEVPKIGLDAKWQLNLYDPDGTRAEFMEFAPIGEPCCNPFKGAHPSADE</sequence>
<organism evidence="4 5">
    <name type="scientific">Parvularcula dongshanensis</name>
    <dbReference type="NCBI Taxonomy" id="1173995"/>
    <lineage>
        <taxon>Bacteria</taxon>
        <taxon>Pseudomonadati</taxon>
        <taxon>Pseudomonadota</taxon>
        <taxon>Alphaproteobacteria</taxon>
        <taxon>Parvularculales</taxon>
        <taxon>Parvularculaceae</taxon>
        <taxon>Parvularcula</taxon>
    </lineage>
</organism>
<dbReference type="InterPro" id="IPR004360">
    <property type="entry name" value="Glyas_Fos-R_dOase_dom"/>
</dbReference>
<dbReference type="GO" id="GO:0046872">
    <property type="term" value="F:metal ion binding"/>
    <property type="evidence" value="ECO:0007669"/>
    <property type="project" value="UniProtKB-KW"/>
</dbReference>
<dbReference type="GO" id="GO:0004493">
    <property type="term" value="F:methylmalonyl-CoA epimerase activity"/>
    <property type="evidence" value="ECO:0007669"/>
    <property type="project" value="TreeGrafter"/>
</dbReference>
<dbReference type="GO" id="GO:0046491">
    <property type="term" value="P:L-methylmalonyl-CoA metabolic process"/>
    <property type="evidence" value="ECO:0007669"/>
    <property type="project" value="TreeGrafter"/>
</dbReference>
<name>A0A840I694_9PROT</name>
<dbReference type="GO" id="GO:0051213">
    <property type="term" value="F:dioxygenase activity"/>
    <property type="evidence" value="ECO:0007669"/>
    <property type="project" value="UniProtKB-KW"/>
</dbReference>
<dbReference type="EMBL" id="JACHOB010000008">
    <property type="protein sequence ID" value="MBB4660357.1"/>
    <property type="molecule type" value="Genomic_DNA"/>
</dbReference>
<reference evidence="4 5" key="1">
    <citation type="submission" date="2020-08" db="EMBL/GenBank/DDBJ databases">
        <title>Genomic Encyclopedia of Type Strains, Phase IV (KMG-IV): sequencing the most valuable type-strain genomes for metagenomic binning, comparative biology and taxonomic classification.</title>
        <authorList>
            <person name="Goeker M."/>
        </authorList>
    </citation>
    <scope>NUCLEOTIDE SEQUENCE [LARGE SCALE GENOMIC DNA]</scope>
    <source>
        <strain evidence="4 5">DSM 102850</strain>
    </source>
</reference>
<dbReference type="PANTHER" id="PTHR43048:SF3">
    <property type="entry name" value="METHYLMALONYL-COA EPIMERASE, MITOCHONDRIAL"/>
    <property type="match status" value="1"/>
</dbReference>
<feature type="chain" id="PRO_5032659073" evidence="2">
    <location>
        <begin position="25"/>
        <end position="314"/>
    </location>
</feature>
<dbReference type="GO" id="GO:0016829">
    <property type="term" value="F:lyase activity"/>
    <property type="evidence" value="ECO:0007669"/>
    <property type="project" value="UniProtKB-KW"/>
</dbReference>
<dbReference type="Pfam" id="PF00903">
    <property type="entry name" value="Glyoxalase"/>
    <property type="match status" value="2"/>
</dbReference>
<dbReference type="Gene3D" id="3.10.180.10">
    <property type="entry name" value="2,3-Dihydroxybiphenyl 1,2-Dioxygenase, domain 1"/>
    <property type="match status" value="2"/>
</dbReference>
<keyword evidence="4" id="KW-0560">Oxidoreductase</keyword>
<gene>
    <name evidence="4" type="ORF">GGQ59_002907</name>
</gene>
<dbReference type="CDD" id="cd06587">
    <property type="entry name" value="VOC"/>
    <property type="match status" value="2"/>
</dbReference>
<keyword evidence="1" id="KW-0479">Metal-binding</keyword>
<evidence type="ECO:0000256" key="2">
    <source>
        <dbReference type="SAM" id="SignalP"/>
    </source>
</evidence>
<evidence type="ECO:0000313" key="4">
    <source>
        <dbReference type="EMBL" id="MBB4660357.1"/>
    </source>
</evidence>
<dbReference type="InterPro" id="IPR029068">
    <property type="entry name" value="Glyas_Bleomycin-R_OHBP_Dase"/>
</dbReference>